<dbReference type="RefSeq" id="WP_048072089.1">
    <property type="nucleotide sequence ID" value="NZ_JARVXG010000051.1"/>
</dbReference>
<sequence>MSYIFNKNHNRTHEPGCRAVGMMNRDKNELEVEEPRGHGCKWCGTPAGYIQYPSRERDTGLDPYIGEKICHDTHIRELLKKNGCSCGSHQGDIRMYPHNDGIQVPGEDGTWWIYFHCYKCGHDTSLSKVPEKIIREVAQGVA</sequence>
<dbReference type="AlphaFoldDB" id="A0A090I1S4"/>
<protein>
    <submittedName>
        <fullName evidence="1">Uncharacterized protein</fullName>
    </submittedName>
</protein>
<reference evidence="1" key="1">
    <citation type="submission" date="2014-08" db="EMBL/GenBank/DDBJ databases">
        <authorList>
            <person name="Wibberg D."/>
        </authorList>
    </citation>
    <scope>NUCLEOTIDE SEQUENCE</scope>
</reference>
<dbReference type="KEGG" id="mfi:DSM1535_0427"/>
<dbReference type="PATRIC" id="fig|2162.9.peg.445"/>
<name>A0A090I1S4_METFO</name>
<evidence type="ECO:0000313" key="1">
    <source>
        <dbReference type="EMBL" id="CEA12789.1"/>
    </source>
</evidence>
<accession>A0A090I1S4</accession>
<organism evidence="1">
    <name type="scientific">Methanobacterium formicicum</name>
    <dbReference type="NCBI Taxonomy" id="2162"/>
    <lineage>
        <taxon>Archaea</taxon>
        <taxon>Methanobacteriati</taxon>
        <taxon>Methanobacteriota</taxon>
        <taxon>Methanomada group</taxon>
        <taxon>Methanobacteria</taxon>
        <taxon>Methanobacteriales</taxon>
        <taxon>Methanobacteriaceae</taxon>
        <taxon>Methanobacterium</taxon>
    </lineage>
</organism>
<dbReference type="EMBL" id="LN515531">
    <property type="protein sequence ID" value="CEA12789.1"/>
    <property type="molecule type" value="Genomic_DNA"/>
</dbReference>
<gene>
    <name evidence="1" type="ORF">DSM1535_0427</name>
</gene>
<proteinExistence type="predicted"/>